<organism evidence="3 4">
    <name type="scientific">Immersiella caudata</name>
    <dbReference type="NCBI Taxonomy" id="314043"/>
    <lineage>
        <taxon>Eukaryota</taxon>
        <taxon>Fungi</taxon>
        <taxon>Dikarya</taxon>
        <taxon>Ascomycota</taxon>
        <taxon>Pezizomycotina</taxon>
        <taxon>Sordariomycetes</taxon>
        <taxon>Sordariomycetidae</taxon>
        <taxon>Sordariales</taxon>
        <taxon>Lasiosphaeriaceae</taxon>
        <taxon>Immersiella</taxon>
    </lineage>
</organism>
<dbReference type="GO" id="GO:0006508">
    <property type="term" value="P:proteolysis"/>
    <property type="evidence" value="ECO:0007669"/>
    <property type="project" value="InterPro"/>
</dbReference>
<dbReference type="Pfam" id="PF00026">
    <property type="entry name" value="Asp"/>
    <property type="match status" value="1"/>
</dbReference>
<evidence type="ECO:0000259" key="2">
    <source>
        <dbReference type="PROSITE" id="PS51767"/>
    </source>
</evidence>
<comment type="similarity">
    <text evidence="1">Belongs to the peptidase A1 family.</text>
</comment>
<dbReference type="InterPro" id="IPR021109">
    <property type="entry name" value="Peptidase_aspartic_dom_sf"/>
</dbReference>
<dbReference type="SUPFAM" id="SSF50630">
    <property type="entry name" value="Acid proteases"/>
    <property type="match status" value="1"/>
</dbReference>
<evidence type="ECO:0000313" key="3">
    <source>
        <dbReference type="EMBL" id="KAK0613654.1"/>
    </source>
</evidence>
<gene>
    <name evidence="3" type="ORF">B0T14DRAFT_283320</name>
</gene>
<dbReference type="PANTHER" id="PTHR47966:SF51">
    <property type="entry name" value="BETA-SITE APP-CLEAVING ENZYME, ISOFORM A-RELATED"/>
    <property type="match status" value="1"/>
</dbReference>
<feature type="domain" description="Peptidase A1" evidence="2">
    <location>
        <begin position="86"/>
        <end position="392"/>
    </location>
</feature>
<dbReference type="Proteomes" id="UP001175000">
    <property type="component" value="Unassembled WGS sequence"/>
</dbReference>
<dbReference type="AlphaFoldDB" id="A0AA40BU29"/>
<name>A0AA40BU29_9PEZI</name>
<dbReference type="GO" id="GO:0000324">
    <property type="term" value="C:fungal-type vacuole"/>
    <property type="evidence" value="ECO:0007669"/>
    <property type="project" value="TreeGrafter"/>
</dbReference>
<dbReference type="PANTHER" id="PTHR47966">
    <property type="entry name" value="BETA-SITE APP-CLEAVING ENZYME, ISOFORM A-RELATED"/>
    <property type="match status" value="1"/>
</dbReference>
<dbReference type="GO" id="GO:0004190">
    <property type="term" value="F:aspartic-type endopeptidase activity"/>
    <property type="evidence" value="ECO:0007669"/>
    <property type="project" value="InterPro"/>
</dbReference>
<dbReference type="PRINTS" id="PR00792">
    <property type="entry name" value="PEPSIN"/>
</dbReference>
<sequence length="395" mass="43441">MNPFDSSLCATFQQDSRLHLSTRPNILHWKLSKMSAFISLILFLHSAVGAPNTQRPLHDINLHKDNKPPKWSALPIRPARWTDMGHTVDIAIGNPPQQIPVYLDISSPNTWIVPSTLANKPCPRSPSFNATLSTTYLPTPKRADFTSGWIWGRGTMVSDTVAYGSLPAPFQPFIVANKRDGGAGGWNGCPMAGAVGLAPTGSHFARMVHMGLLEQDLFALRLREPAELSFGRTNVDLFKGEFTEIPLVRGSSVWKTTASYLVVEDGERFELNDEAATLTTATPGIHVPWGVWQGLMTALGFDDTAWVAPSVRCEKREGMANVTFNLRGRNVTLTPYDYTEFWDGLPDGPRCVSLFVTSEPGRGNSNEVVLGWAFLRAFYSVFDLGEGVVKFASLS</sequence>
<accession>A0AA40BU29</accession>
<dbReference type="PROSITE" id="PS51767">
    <property type="entry name" value="PEPTIDASE_A1"/>
    <property type="match status" value="1"/>
</dbReference>
<dbReference type="Gene3D" id="2.40.70.10">
    <property type="entry name" value="Acid Proteases"/>
    <property type="match status" value="2"/>
</dbReference>
<evidence type="ECO:0000256" key="1">
    <source>
        <dbReference type="ARBA" id="ARBA00007447"/>
    </source>
</evidence>
<proteinExistence type="inferred from homology"/>
<dbReference type="InterPro" id="IPR001461">
    <property type="entry name" value="Aspartic_peptidase_A1"/>
</dbReference>
<evidence type="ECO:0000313" key="4">
    <source>
        <dbReference type="Proteomes" id="UP001175000"/>
    </source>
</evidence>
<protein>
    <submittedName>
        <fullName evidence="3">Aspartic peptidase domain-containing protein</fullName>
    </submittedName>
</protein>
<comment type="caution">
    <text evidence="3">The sequence shown here is derived from an EMBL/GenBank/DDBJ whole genome shotgun (WGS) entry which is preliminary data.</text>
</comment>
<dbReference type="InterPro" id="IPR033121">
    <property type="entry name" value="PEPTIDASE_A1"/>
</dbReference>
<dbReference type="EMBL" id="JAULSU010000006">
    <property type="protein sequence ID" value="KAK0613654.1"/>
    <property type="molecule type" value="Genomic_DNA"/>
</dbReference>
<keyword evidence="4" id="KW-1185">Reference proteome</keyword>
<reference evidence="3" key="1">
    <citation type="submission" date="2023-06" db="EMBL/GenBank/DDBJ databases">
        <title>Genome-scale phylogeny and comparative genomics of the fungal order Sordariales.</title>
        <authorList>
            <consortium name="Lawrence Berkeley National Laboratory"/>
            <person name="Hensen N."/>
            <person name="Bonometti L."/>
            <person name="Westerberg I."/>
            <person name="Brannstrom I.O."/>
            <person name="Guillou S."/>
            <person name="Cros-Aarteil S."/>
            <person name="Calhoun S."/>
            <person name="Haridas S."/>
            <person name="Kuo A."/>
            <person name="Mondo S."/>
            <person name="Pangilinan J."/>
            <person name="Riley R."/>
            <person name="Labutti K."/>
            <person name="Andreopoulos B."/>
            <person name="Lipzen A."/>
            <person name="Chen C."/>
            <person name="Yanf M."/>
            <person name="Daum C."/>
            <person name="Ng V."/>
            <person name="Clum A."/>
            <person name="Steindorff A."/>
            <person name="Ohm R."/>
            <person name="Martin F."/>
            <person name="Silar P."/>
            <person name="Natvig D."/>
            <person name="Lalanne C."/>
            <person name="Gautier V."/>
            <person name="Ament-Velasquez S.L."/>
            <person name="Kruys A."/>
            <person name="Hutchinson M.I."/>
            <person name="Powell A.J."/>
            <person name="Barry K."/>
            <person name="Miller A.N."/>
            <person name="Grigoriev I.V."/>
            <person name="Debuchy R."/>
            <person name="Gladieux P."/>
            <person name="Thoren M.H."/>
            <person name="Johannesson H."/>
        </authorList>
    </citation>
    <scope>NUCLEOTIDE SEQUENCE</scope>
    <source>
        <strain evidence="3">CBS 606.72</strain>
    </source>
</reference>